<evidence type="ECO:0000313" key="7">
    <source>
        <dbReference type="EMBL" id="TCL61630.1"/>
    </source>
</evidence>
<keyword evidence="3 6" id="KW-0812">Transmembrane</keyword>
<dbReference type="Gene3D" id="1.20.1740.10">
    <property type="entry name" value="Amino acid/polyamine transporter I"/>
    <property type="match status" value="1"/>
</dbReference>
<evidence type="ECO:0000256" key="6">
    <source>
        <dbReference type="SAM" id="Phobius"/>
    </source>
</evidence>
<comment type="subcellular location">
    <subcellularLocation>
        <location evidence="1">Cell membrane</location>
        <topology evidence="1">Multi-pass membrane protein</topology>
    </subcellularLocation>
</comment>
<feature type="transmembrane region" description="Helical" evidence="6">
    <location>
        <begin position="79"/>
        <end position="105"/>
    </location>
</feature>
<feature type="transmembrane region" description="Helical" evidence="6">
    <location>
        <begin position="382"/>
        <end position="403"/>
    </location>
</feature>
<dbReference type="GO" id="GO:0022857">
    <property type="term" value="F:transmembrane transporter activity"/>
    <property type="evidence" value="ECO:0007669"/>
    <property type="project" value="InterPro"/>
</dbReference>
<sequence length="457" mass="49229">MQKETKKLGMFDIYSLDVGGAIGSGIFVMMGLGIGFTGHSIFLAVLIGCFYMLLAYLYQPLMSSMFVLPGGDYDMKAMLFGPMLTGVSGIFTYVNGIGMAMYGMAIVDYASMVFPAILPYKTLIAVAIITLFFAATIRGSKFLATITSIMTIVLLVAIGLFVVFGLPQVKPGFFDGDTFFLNGGVGFIQAISIMSFACQGTTMAPVSMMEVTKKPRRTIPVAIIFITLTVGIVYALMGVVAAGVLLVEDVAGQSLALVAQEIFPNWLYVIFILGGAVFAIATSLASGIAMLRYPCIQVAEDGWMPAFFKKTTKGCYPYVVQGFFYLISILPIILGFSLDAIVSLVMIPAMLMNAYLNCSLIGLVKKYPEQWKSSVYHMPTPVFNVICVLGSVCALVVAYNLFVDLSVRDMIVCLGIIALCVVVAAVRLKTGAVSRETLLNKQQEIARKAVEATAAEE</sequence>
<dbReference type="InterPro" id="IPR050367">
    <property type="entry name" value="APC_superfamily"/>
</dbReference>
<comment type="caution">
    <text evidence="7">The sequence shown here is derived from an EMBL/GenBank/DDBJ whole genome shotgun (WGS) entry which is preliminary data.</text>
</comment>
<feature type="transmembrane region" description="Helical" evidence="6">
    <location>
        <begin position="266"/>
        <end position="293"/>
    </location>
</feature>
<feature type="transmembrane region" description="Helical" evidence="6">
    <location>
        <begin position="142"/>
        <end position="167"/>
    </location>
</feature>
<feature type="transmembrane region" description="Helical" evidence="6">
    <location>
        <begin position="12"/>
        <end position="34"/>
    </location>
</feature>
<dbReference type="GO" id="GO:0005886">
    <property type="term" value="C:plasma membrane"/>
    <property type="evidence" value="ECO:0007669"/>
    <property type="project" value="UniProtKB-SubCell"/>
</dbReference>
<evidence type="ECO:0000256" key="2">
    <source>
        <dbReference type="ARBA" id="ARBA00022475"/>
    </source>
</evidence>
<name>A0A4R1R7X6_9FIRM</name>
<dbReference type="PANTHER" id="PTHR42770:SF7">
    <property type="entry name" value="MEMBRANE PROTEIN"/>
    <property type="match status" value="1"/>
</dbReference>
<dbReference type="PANTHER" id="PTHR42770">
    <property type="entry name" value="AMINO ACID TRANSPORTER-RELATED"/>
    <property type="match status" value="1"/>
</dbReference>
<dbReference type="OrthoDB" id="3181223at2"/>
<dbReference type="EMBL" id="SLUM01000001">
    <property type="protein sequence ID" value="TCL61630.1"/>
    <property type="molecule type" value="Genomic_DNA"/>
</dbReference>
<keyword evidence="2" id="KW-1003">Cell membrane</keyword>
<dbReference type="AlphaFoldDB" id="A0A4R1R7X6"/>
<keyword evidence="5 6" id="KW-0472">Membrane</keyword>
<evidence type="ECO:0000256" key="1">
    <source>
        <dbReference type="ARBA" id="ARBA00004651"/>
    </source>
</evidence>
<evidence type="ECO:0000313" key="8">
    <source>
        <dbReference type="Proteomes" id="UP000295184"/>
    </source>
</evidence>
<evidence type="ECO:0000256" key="4">
    <source>
        <dbReference type="ARBA" id="ARBA00022989"/>
    </source>
</evidence>
<feature type="transmembrane region" description="Helical" evidence="6">
    <location>
        <begin position="219"/>
        <end position="246"/>
    </location>
</feature>
<accession>A0A4R1R7X6</accession>
<evidence type="ECO:0000256" key="5">
    <source>
        <dbReference type="ARBA" id="ARBA00023136"/>
    </source>
</evidence>
<organism evidence="7 8">
    <name type="scientific">Allofournierella massiliensis</name>
    <dbReference type="NCBI Taxonomy" id="1650663"/>
    <lineage>
        <taxon>Bacteria</taxon>
        <taxon>Bacillati</taxon>
        <taxon>Bacillota</taxon>
        <taxon>Clostridia</taxon>
        <taxon>Eubacteriales</taxon>
        <taxon>Oscillospiraceae</taxon>
        <taxon>Allofournierella</taxon>
    </lineage>
</organism>
<dbReference type="STRING" id="1650663.GCA_001486665_01683"/>
<feature type="transmembrane region" description="Helical" evidence="6">
    <location>
        <begin position="340"/>
        <end position="361"/>
    </location>
</feature>
<feature type="transmembrane region" description="Helical" evidence="6">
    <location>
        <begin position="40"/>
        <end position="58"/>
    </location>
</feature>
<dbReference type="PIRSF" id="PIRSF006060">
    <property type="entry name" value="AA_transporter"/>
    <property type="match status" value="1"/>
</dbReference>
<dbReference type="InterPro" id="IPR002293">
    <property type="entry name" value="AA/rel_permease1"/>
</dbReference>
<dbReference type="Pfam" id="PF13520">
    <property type="entry name" value="AA_permease_2"/>
    <property type="match status" value="1"/>
</dbReference>
<protein>
    <submittedName>
        <fullName evidence="7">Amino acid/polyamine/organocation transporter (APC superfamily)</fullName>
    </submittedName>
</protein>
<feature type="transmembrane region" description="Helical" evidence="6">
    <location>
        <begin position="409"/>
        <end position="428"/>
    </location>
</feature>
<dbReference type="RefSeq" id="WP_058964099.1">
    <property type="nucleotide sequence ID" value="NZ_CABKVM010000016.1"/>
</dbReference>
<dbReference type="Proteomes" id="UP000295184">
    <property type="component" value="Unassembled WGS sequence"/>
</dbReference>
<evidence type="ECO:0000256" key="3">
    <source>
        <dbReference type="ARBA" id="ARBA00022692"/>
    </source>
</evidence>
<feature type="transmembrane region" description="Helical" evidence="6">
    <location>
        <begin position="117"/>
        <end position="135"/>
    </location>
</feature>
<keyword evidence="4 6" id="KW-1133">Transmembrane helix</keyword>
<proteinExistence type="predicted"/>
<gene>
    <name evidence="7" type="ORF">EDD77_10184</name>
</gene>
<reference evidence="7 8" key="1">
    <citation type="submission" date="2019-03" db="EMBL/GenBank/DDBJ databases">
        <title>Genomic Encyclopedia of Type Strains, Phase IV (KMG-IV): sequencing the most valuable type-strain genomes for metagenomic binning, comparative biology and taxonomic classification.</title>
        <authorList>
            <person name="Goeker M."/>
        </authorList>
    </citation>
    <scope>NUCLEOTIDE SEQUENCE [LARGE SCALE GENOMIC DNA]</scope>
    <source>
        <strain evidence="7 8">DSM 100451</strain>
    </source>
</reference>
<feature type="transmembrane region" description="Helical" evidence="6">
    <location>
        <begin position="179"/>
        <end position="198"/>
    </location>
</feature>
<feature type="transmembrane region" description="Helical" evidence="6">
    <location>
        <begin position="314"/>
        <end position="334"/>
    </location>
</feature>